<evidence type="ECO:0000313" key="2">
    <source>
        <dbReference type="EMBL" id="TXC84226.1"/>
    </source>
</evidence>
<evidence type="ECO:0000313" key="3">
    <source>
        <dbReference type="Proteomes" id="UP000321776"/>
    </source>
</evidence>
<keyword evidence="4" id="KW-1185">Reference proteome</keyword>
<reference evidence="1 4" key="3">
    <citation type="submission" date="2024-01" db="EMBL/GenBank/DDBJ databases">
        <title>The diversity of rhizobia nodulating Mimosa spp. in eleven states of Brazil covering several biomes is determined by host plant, location, and edaphic factors.</title>
        <authorList>
            <person name="Rouws L."/>
            <person name="Barauna A."/>
            <person name="Beukes C."/>
            <person name="De Faria S.M."/>
            <person name="Gross E."/>
            <person name="Dos Reis Junior F.B."/>
            <person name="Simon M."/>
            <person name="Maluk M."/>
            <person name="Odee D.W."/>
            <person name="Kenicer G."/>
            <person name="Young J.P.W."/>
            <person name="Reis V.M."/>
            <person name="Zilli J."/>
            <person name="James E.K."/>
        </authorList>
    </citation>
    <scope>NUCLEOTIDE SEQUENCE [LARGE SCALE GENOMIC DNA]</scope>
    <source>
        <strain evidence="1 4">JPY530</strain>
    </source>
</reference>
<dbReference type="Proteomes" id="UP001481677">
    <property type="component" value="Unassembled WGS sequence"/>
</dbReference>
<protein>
    <submittedName>
        <fullName evidence="2">Uncharacterized protein</fullName>
    </submittedName>
</protein>
<evidence type="ECO:0000313" key="4">
    <source>
        <dbReference type="Proteomes" id="UP001481677"/>
    </source>
</evidence>
<name>A0A5C6VI93_9BURK</name>
<organism evidence="2 3">
    <name type="scientific">Paraburkholderia azotifigens</name>
    <dbReference type="NCBI Taxonomy" id="2057004"/>
    <lineage>
        <taxon>Bacteria</taxon>
        <taxon>Pseudomonadati</taxon>
        <taxon>Pseudomonadota</taxon>
        <taxon>Betaproteobacteria</taxon>
        <taxon>Burkholderiales</taxon>
        <taxon>Burkholderiaceae</taxon>
        <taxon>Paraburkholderia</taxon>
    </lineage>
</organism>
<dbReference type="Proteomes" id="UP000321776">
    <property type="component" value="Unassembled WGS sequence"/>
</dbReference>
<gene>
    <name evidence="2" type="ORF">FRZ40_28450</name>
    <name evidence="1" type="ORF">V4C56_09640</name>
</gene>
<dbReference type="AlphaFoldDB" id="A0A5C6VI93"/>
<dbReference type="EMBL" id="JAZHGA010000005">
    <property type="protein sequence ID" value="MEM5339890.1"/>
    <property type="molecule type" value="Genomic_DNA"/>
</dbReference>
<comment type="caution">
    <text evidence="2">The sequence shown here is derived from an EMBL/GenBank/DDBJ whole genome shotgun (WGS) entry which is preliminary data.</text>
</comment>
<dbReference type="EMBL" id="VOQS01000003">
    <property type="protein sequence ID" value="TXC84226.1"/>
    <property type="molecule type" value="Genomic_DNA"/>
</dbReference>
<proteinExistence type="predicted"/>
<reference evidence="2 3" key="1">
    <citation type="journal article" date="2018" name="Int. J. Syst. Evol. Microbiol.">
        <title>Paraburkholderia azotifigens sp. nov., a nitrogen-fixing bacterium isolated from paddy soil.</title>
        <authorList>
            <person name="Choi G.M."/>
            <person name="Im W.T."/>
        </authorList>
    </citation>
    <scope>NUCLEOTIDE SEQUENCE [LARGE SCALE GENOMIC DNA]</scope>
    <source>
        <strain evidence="2 3">NF 2-5-3</strain>
    </source>
</reference>
<evidence type="ECO:0000313" key="1">
    <source>
        <dbReference type="EMBL" id="MEM5339890.1"/>
    </source>
</evidence>
<reference evidence="2" key="2">
    <citation type="submission" date="2019-08" db="EMBL/GenBank/DDBJ databases">
        <authorList>
            <person name="Im W.-T."/>
        </authorList>
    </citation>
    <scope>NUCLEOTIDE SEQUENCE</scope>
    <source>
        <strain evidence="2">NF 2-5-3</strain>
    </source>
</reference>
<accession>A0A5C6VI93</accession>
<sequence length="85" mass="10065">MKSFSWVECEWREGQRVKCCRHIAPFIARKIYVLFVIIKRRADMHRASGREKPPQTCEESPKRVLSWPHSESWRGLAGAQRLLEL</sequence>
<dbReference type="RefSeq" id="WP_147236327.1">
    <property type="nucleotide sequence ID" value="NZ_JAZHFZ010000019.1"/>
</dbReference>